<dbReference type="EMBL" id="NMUH01011795">
    <property type="protein sequence ID" value="MQM21922.1"/>
    <property type="molecule type" value="Genomic_DNA"/>
</dbReference>
<dbReference type="AlphaFoldDB" id="A0A843XS21"/>
<keyword evidence="3" id="KW-1185">Reference proteome</keyword>
<comment type="caution">
    <text evidence="2">The sequence shown here is derived from an EMBL/GenBank/DDBJ whole genome shotgun (WGS) entry which is preliminary data.</text>
</comment>
<evidence type="ECO:0000313" key="3">
    <source>
        <dbReference type="Proteomes" id="UP000652761"/>
    </source>
</evidence>
<accession>A0A843XS21</accession>
<feature type="compositionally biased region" description="Low complexity" evidence="1">
    <location>
        <begin position="49"/>
        <end position="66"/>
    </location>
</feature>
<dbReference type="Proteomes" id="UP000652761">
    <property type="component" value="Unassembled WGS sequence"/>
</dbReference>
<gene>
    <name evidence="2" type="ORF">Taro_054969</name>
</gene>
<sequence>MKVVWRSSWQLGKTGDPHTKPFFFPVVFVATSTDSHLEVDQRIRDRIRSNPQHQSSSNSCSRHLSC</sequence>
<evidence type="ECO:0000256" key="1">
    <source>
        <dbReference type="SAM" id="MobiDB-lite"/>
    </source>
</evidence>
<organism evidence="2 3">
    <name type="scientific">Colocasia esculenta</name>
    <name type="common">Wild taro</name>
    <name type="synonym">Arum esculentum</name>
    <dbReference type="NCBI Taxonomy" id="4460"/>
    <lineage>
        <taxon>Eukaryota</taxon>
        <taxon>Viridiplantae</taxon>
        <taxon>Streptophyta</taxon>
        <taxon>Embryophyta</taxon>
        <taxon>Tracheophyta</taxon>
        <taxon>Spermatophyta</taxon>
        <taxon>Magnoliopsida</taxon>
        <taxon>Liliopsida</taxon>
        <taxon>Araceae</taxon>
        <taxon>Aroideae</taxon>
        <taxon>Colocasieae</taxon>
        <taxon>Colocasia</taxon>
    </lineage>
</organism>
<protein>
    <submittedName>
        <fullName evidence="2">Uncharacterized protein</fullName>
    </submittedName>
</protein>
<proteinExistence type="predicted"/>
<name>A0A843XS21_COLES</name>
<feature type="region of interest" description="Disordered" evidence="1">
    <location>
        <begin position="47"/>
        <end position="66"/>
    </location>
</feature>
<evidence type="ECO:0000313" key="2">
    <source>
        <dbReference type="EMBL" id="MQM21922.1"/>
    </source>
</evidence>
<reference evidence="2" key="1">
    <citation type="submission" date="2017-07" db="EMBL/GenBank/DDBJ databases">
        <title>Taro Niue Genome Assembly and Annotation.</title>
        <authorList>
            <person name="Atibalentja N."/>
            <person name="Keating K."/>
            <person name="Fields C.J."/>
        </authorList>
    </citation>
    <scope>NUCLEOTIDE SEQUENCE</scope>
    <source>
        <strain evidence="2">Niue_2</strain>
        <tissue evidence="2">Leaf</tissue>
    </source>
</reference>